<organism evidence="2 3">
    <name type="scientific">Dyella koreensis</name>
    <dbReference type="NCBI Taxonomy" id="311235"/>
    <lineage>
        <taxon>Bacteria</taxon>
        <taxon>Pseudomonadati</taxon>
        <taxon>Pseudomonadota</taxon>
        <taxon>Gammaproteobacteria</taxon>
        <taxon>Lysobacterales</taxon>
        <taxon>Rhodanobacteraceae</taxon>
        <taxon>Dyella</taxon>
    </lineage>
</organism>
<dbReference type="InterPro" id="IPR042186">
    <property type="entry name" value="FimD_plug_dom"/>
</dbReference>
<evidence type="ECO:0000313" key="3">
    <source>
        <dbReference type="Proteomes" id="UP001620408"/>
    </source>
</evidence>
<reference evidence="2 3" key="1">
    <citation type="submission" date="2020-10" db="EMBL/GenBank/DDBJ databases">
        <title>Phylogeny of dyella-like bacteria.</title>
        <authorList>
            <person name="Fu J."/>
        </authorList>
    </citation>
    <scope>NUCLEOTIDE SEQUENCE [LARGE SCALE GENOMIC DNA]</scope>
    <source>
        <strain evidence="2 3">BB4</strain>
    </source>
</reference>
<evidence type="ECO:0000259" key="1">
    <source>
        <dbReference type="Pfam" id="PF13953"/>
    </source>
</evidence>
<dbReference type="Gene3D" id="2.60.40.3110">
    <property type="match status" value="1"/>
</dbReference>
<keyword evidence="3" id="KW-1185">Reference proteome</keyword>
<dbReference type="PANTHER" id="PTHR30451:SF5">
    <property type="entry name" value="SLR0019 PROTEIN"/>
    <property type="match status" value="1"/>
</dbReference>
<dbReference type="Pfam" id="PF00577">
    <property type="entry name" value="Usher"/>
    <property type="match status" value="1"/>
</dbReference>
<gene>
    <name evidence="2" type="ORF">ISS97_06845</name>
</gene>
<accession>A0ABW8K4Y7</accession>
<sequence>MAVGRVWANDVPDARVLDMSQPQEVYLEVTLNGQPTGQILRFRAVGDALSCAARDLSTIGIDIGKLGVEPSSEVALNGIDGLRYRYDAAEQRVELSVPDRWRRAFAVDARQLPGSSPASSGRGLLLNYDAYLQSDSGTQLALWSELRYFAPSGVLDNTGTFYANDNRRRYVRYETSWSRSDPATLSTLQLGDAITSSLAWSRSVRFAGFQWRSDFALRPDLITFPLPSFSGSAAVPSAVDLYVNNVRRASVEVPSGPFVFNNTAGINGAGQATLVTRDALGRTVTTSLPLYIDTRMMAEGLSSYAVEAGFLRRRYGEVSFDYAPDLAGSASWRRGISDALTLEAHAEATSGLFNGGIGALVRFGQAGVLSGSVAGSGGGRFQGSQASIGYQWIQPRLSIDAELTRSFGDYGDLATRDGAPPPRSLERVTFSLPLAGGQNLALSYIGLQQRGVPTSRIGSLSYLWSAARRLTLNFSAYRDFAHTKSRGVFLSANLSLDHQQTVSALVGSQSGQSYYNLQALRPVDYAGGWGWGVQDGRSGGIGFRQAQLQYLGSAGQLTGLVQSAGGHTVTSVDALGSVVWMDGSLHPARHIYDGFALVSTDGVANVPVFHENRIIGRTDEGGHLLVPDLNAYQNNALAIDSMKLAPDMRVDTTALNAVPQAQSGVLAHFPIARYAAASIALRDAEGKPLPPGTRVHHEESGTDTVVGYDGLTFIGELRAENHLRLDGADWHCAVSFRYQAPTDHGLPLIGPLVCRRQPGSTP</sequence>
<dbReference type="InterPro" id="IPR025949">
    <property type="entry name" value="PapC-like_C"/>
</dbReference>
<dbReference type="EMBL" id="JADIKD010000008">
    <property type="protein sequence ID" value="MFK2916973.1"/>
    <property type="molecule type" value="Genomic_DNA"/>
</dbReference>
<dbReference type="Gene3D" id="2.60.40.2610">
    <property type="entry name" value="Outer membrane usher protein FimD, plug domain"/>
    <property type="match status" value="1"/>
</dbReference>
<dbReference type="PANTHER" id="PTHR30451">
    <property type="entry name" value="OUTER MEMBRANE USHER PROTEIN"/>
    <property type="match status" value="1"/>
</dbReference>
<feature type="domain" description="PapC-like C-terminal" evidence="1">
    <location>
        <begin position="679"/>
        <end position="739"/>
    </location>
</feature>
<protein>
    <submittedName>
        <fullName evidence="2">Fimbrial biogenesis outer membrane usher protein</fullName>
    </submittedName>
</protein>
<comment type="caution">
    <text evidence="2">The sequence shown here is derived from an EMBL/GenBank/DDBJ whole genome shotgun (WGS) entry which is preliminary data.</text>
</comment>
<dbReference type="InterPro" id="IPR000015">
    <property type="entry name" value="Fimb_usher"/>
</dbReference>
<dbReference type="Proteomes" id="UP001620408">
    <property type="component" value="Unassembled WGS sequence"/>
</dbReference>
<dbReference type="Pfam" id="PF13953">
    <property type="entry name" value="PapC_C"/>
    <property type="match status" value="1"/>
</dbReference>
<dbReference type="RefSeq" id="WP_379987005.1">
    <property type="nucleotide sequence ID" value="NZ_JADIKD010000008.1"/>
</dbReference>
<evidence type="ECO:0000313" key="2">
    <source>
        <dbReference type="EMBL" id="MFK2916973.1"/>
    </source>
</evidence>
<name>A0ABW8K4Y7_9GAMM</name>
<proteinExistence type="predicted"/>